<keyword evidence="1" id="KW-0472">Membrane</keyword>
<dbReference type="InterPro" id="IPR048447">
    <property type="entry name" value="DUF1980_C"/>
</dbReference>
<evidence type="ECO:0000256" key="1">
    <source>
        <dbReference type="SAM" id="Phobius"/>
    </source>
</evidence>
<protein>
    <submittedName>
        <fullName evidence="4">TIGR03943 family protein</fullName>
    </submittedName>
</protein>
<keyword evidence="5" id="KW-1185">Reference proteome</keyword>
<organism evidence="4 5">
    <name type="scientific">Peribacillus muralis</name>
    <dbReference type="NCBI Taxonomy" id="264697"/>
    <lineage>
        <taxon>Bacteria</taxon>
        <taxon>Bacillati</taxon>
        <taxon>Bacillota</taxon>
        <taxon>Bacilli</taxon>
        <taxon>Bacillales</taxon>
        <taxon>Bacillaceae</taxon>
        <taxon>Peribacillus</taxon>
    </lineage>
</organism>
<name>A0A1B3XK52_9BACI</name>
<feature type="transmembrane region" description="Helical" evidence="1">
    <location>
        <begin position="82"/>
        <end position="100"/>
    </location>
</feature>
<keyword evidence="1" id="KW-1133">Transmembrane helix</keyword>
<dbReference type="InterPro" id="IPR048493">
    <property type="entry name" value="DUF1980_N"/>
</dbReference>
<dbReference type="KEGG" id="bmur:ABE28_004510"/>
<evidence type="ECO:0000259" key="3">
    <source>
        <dbReference type="Pfam" id="PF21537"/>
    </source>
</evidence>
<dbReference type="PANTHER" id="PTHR40047:SF1">
    <property type="entry name" value="UPF0703 PROTEIN YCGQ"/>
    <property type="match status" value="1"/>
</dbReference>
<dbReference type="Pfam" id="PF21537">
    <property type="entry name" value="DUF1980_C"/>
    <property type="match status" value="1"/>
</dbReference>
<dbReference type="Proteomes" id="UP000077926">
    <property type="component" value="Chromosome"/>
</dbReference>
<reference evidence="4 5" key="1">
    <citation type="submission" date="2016-08" db="EMBL/GenBank/DDBJ databases">
        <title>Complete genome sequence of Bacillus muralis G25-68, a strain with toxicity to nematodes.</title>
        <authorList>
            <person name="Zheng Z."/>
        </authorList>
    </citation>
    <scope>NUCLEOTIDE SEQUENCE [LARGE SCALE GENOMIC DNA]</scope>
    <source>
        <strain evidence="4 5">G25-68</strain>
    </source>
</reference>
<feature type="domain" description="DUF1980" evidence="2">
    <location>
        <begin position="3"/>
        <end position="113"/>
    </location>
</feature>
<accession>A0A1B3XK52</accession>
<dbReference type="InterPro" id="IPR015402">
    <property type="entry name" value="DUF1980"/>
</dbReference>
<dbReference type="Pfam" id="PF09323">
    <property type="entry name" value="DUF1980"/>
    <property type="match status" value="1"/>
</dbReference>
<evidence type="ECO:0000313" key="4">
    <source>
        <dbReference type="EMBL" id="AOH53603.1"/>
    </source>
</evidence>
<dbReference type="InterPro" id="IPR052955">
    <property type="entry name" value="UPF0703_membrane_permease"/>
</dbReference>
<evidence type="ECO:0000313" key="5">
    <source>
        <dbReference type="Proteomes" id="UP000077926"/>
    </source>
</evidence>
<feature type="transmembrane region" description="Helical" evidence="1">
    <location>
        <begin position="35"/>
        <end position="54"/>
    </location>
</feature>
<dbReference type="OrthoDB" id="9770408at2"/>
<feature type="domain" description="DUF1980" evidence="3">
    <location>
        <begin position="136"/>
        <end position="276"/>
    </location>
</feature>
<dbReference type="RefSeq" id="WP_064466856.1">
    <property type="nucleotide sequence ID" value="NZ_CP017080.1"/>
</dbReference>
<dbReference type="PANTHER" id="PTHR40047">
    <property type="entry name" value="UPF0703 PROTEIN YCGQ"/>
    <property type="match status" value="1"/>
</dbReference>
<sequence length="278" mass="32233">MGRLFILLGLTFLFMHLHASGNISKYINMEYSYVSQIAIYILAIFTLMGAYLYFKEEDQEECDDCHCGHDHSRDNKKWKKPVTYILFSLPIFTGLFLPVATMDSNIVEKKGFHFPVYDDSDEYSQHQFLQPDTSLYYGKDDYLTLMDQSLKSLGKHDSLQLTDKNYLTDLEAIYYSPGKFTGKKITMTGFSYHSADLAKNQIFLFRFGVIHCVADSGVFGMLIEFPEGKHPKNDEWYSVTGEVETMYYQPFKKTIPVLKVSSKSKMAEPDDPYVYRQY</sequence>
<dbReference type="EMBL" id="CP017080">
    <property type="protein sequence ID" value="AOH53603.1"/>
    <property type="molecule type" value="Genomic_DNA"/>
</dbReference>
<proteinExistence type="predicted"/>
<dbReference type="NCBIfam" id="TIGR03943">
    <property type="entry name" value="TIGR03943 family putative permease subunit"/>
    <property type="match status" value="1"/>
</dbReference>
<gene>
    <name evidence="4" type="ORF">ABE28_004510</name>
</gene>
<dbReference type="AlphaFoldDB" id="A0A1B3XK52"/>
<dbReference type="STRING" id="264697.ABE28_004510"/>
<keyword evidence="1" id="KW-0812">Transmembrane</keyword>
<evidence type="ECO:0000259" key="2">
    <source>
        <dbReference type="Pfam" id="PF09323"/>
    </source>
</evidence>